<dbReference type="Pfam" id="PF09351">
    <property type="entry name" value="DUF1993"/>
    <property type="match status" value="1"/>
</dbReference>
<evidence type="ECO:0000313" key="1">
    <source>
        <dbReference type="EMBL" id="AMX03575.1"/>
    </source>
</evidence>
<accession>A0A143HPB1</accession>
<evidence type="ECO:0000313" key="2">
    <source>
        <dbReference type="EMBL" id="MCX2801183.1"/>
    </source>
</evidence>
<dbReference type="Proteomes" id="UP000076077">
    <property type="component" value="Chromosome"/>
</dbReference>
<proteinExistence type="predicted"/>
<dbReference type="InterPro" id="IPR034660">
    <property type="entry name" value="DinB/YfiT-like"/>
</dbReference>
<sequence>MAGSEICEVKRIFTSRIKVLEHILSVGEAHFSDMRAIMHERLAEDMFPFGAQIALACNQPRGFAQWCAGDPIENLNTDVDSPDKARALITQTCDLVASITADDSRLDDIKCINLGPDTYCELPAHRYVNDFLIPNLYFHITVAYAILRKLGAPIGRADFTFHLSPYVTMKET</sequence>
<dbReference type="OrthoDB" id="338237at2"/>
<protein>
    <submittedName>
        <fullName evidence="2">DUF1993 domain-containing protein</fullName>
    </submittedName>
</protein>
<dbReference type="RefSeq" id="WP_067156014.1">
    <property type="nucleotide sequence ID" value="NZ_CP014864.1"/>
</dbReference>
<dbReference type="Gene3D" id="1.20.120.450">
    <property type="entry name" value="dinb family like domain"/>
    <property type="match status" value="1"/>
</dbReference>
<dbReference type="PANTHER" id="PTHR36922">
    <property type="entry name" value="BLL2446 PROTEIN"/>
    <property type="match status" value="1"/>
</dbReference>
<reference evidence="1" key="1">
    <citation type="submission" date="2016-03" db="EMBL/GenBank/DDBJ databases">
        <authorList>
            <person name="Ploux O."/>
        </authorList>
    </citation>
    <scope>NUCLEOTIDE SEQUENCE [LARGE SCALE GENOMIC DNA]</scope>
    <source>
        <strain evidence="1">DAU221</strain>
    </source>
</reference>
<organism evidence="1 3">
    <name type="scientific">Microbulbifer thermotolerans</name>
    <dbReference type="NCBI Taxonomy" id="252514"/>
    <lineage>
        <taxon>Bacteria</taxon>
        <taxon>Pseudomonadati</taxon>
        <taxon>Pseudomonadota</taxon>
        <taxon>Gammaproteobacteria</taxon>
        <taxon>Cellvibrionales</taxon>
        <taxon>Microbulbiferaceae</taxon>
        <taxon>Microbulbifer</taxon>
    </lineage>
</organism>
<dbReference type="AlphaFoldDB" id="A0A143HPB1"/>
<dbReference type="InterPro" id="IPR018531">
    <property type="entry name" value="DUF1993"/>
</dbReference>
<dbReference type="Proteomes" id="UP001209730">
    <property type="component" value="Unassembled WGS sequence"/>
</dbReference>
<reference evidence="3" key="2">
    <citation type="submission" date="2016-03" db="EMBL/GenBank/DDBJ databases">
        <authorList>
            <person name="Lee Y.-S."/>
            <person name="Choi Y.-L."/>
        </authorList>
    </citation>
    <scope>NUCLEOTIDE SEQUENCE [LARGE SCALE GENOMIC DNA]</scope>
    <source>
        <strain evidence="3">DAU221</strain>
    </source>
</reference>
<name>A0A143HPB1_MICTH</name>
<dbReference type="EMBL" id="CP014864">
    <property type="protein sequence ID" value="AMX03575.1"/>
    <property type="molecule type" value="Genomic_DNA"/>
</dbReference>
<dbReference type="EMBL" id="JAPHQB010000006">
    <property type="protein sequence ID" value="MCX2801183.1"/>
    <property type="molecule type" value="Genomic_DNA"/>
</dbReference>
<evidence type="ECO:0000313" key="3">
    <source>
        <dbReference type="Proteomes" id="UP000076077"/>
    </source>
</evidence>
<gene>
    <name evidence="1" type="ORF">A3224_14200</name>
    <name evidence="2" type="ORF">OQJ68_05205</name>
</gene>
<dbReference type="PANTHER" id="PTHR36922:SF1">
    <property type="entry name" value="DUF1993 DOMAIN-CONTAINING PROTEIN"/>
    <property type="match status" value="1"/>
</dbReference>
<reference evidence="2" key="3">
    <citation type="submission" date="2022-11" db="EMBL/GenBank/DDBJ databases">
        <title>Chitin-degrading and fungicidal potential of chitinolytic bacterial strains from marine environment of the Pacific Ocean regions.</title>
        <authorList>
            <person name="Pentekhina I."/>
            <person name="Nedashkovskaya O."/>
            <person name="Seitkalieva A."/>
            <person name="Podvolotskaya A."/>
            <person name="Tekutyeva L."/>
            <person name="Balabanova L."/>
        </authorList>
    </citation>
    <scope>NUCLEOTIDE SEQUENCE</scope>
    <source>
        <strain evidence="2">KMM 6838</strain>
    </source>
</reference>
<dbReference type="STRING" id="252514.A3224_14200"/>
<keyword evidence="3" id="KW-1185">Reference proteome</keyword>
<dbReference type="SUPFAM" id="SSF109854">
    <property type="entry name" value="DinB/YfiT-like putative metalloenzymes"/>
    <property type="match status" value="1"/>
</dbReference>
<dbReference type="GeneID" id="76609187"/>
<dbReference type="KEGG" id="mthd:A3224_14200"/>